<dbReference type="SMART" id="SM01359">
    <property type="entry name" value="A2M_N_2"/>
    <property type="match status" value="1"/>
</dbReference>
<dbReference type="InterPro" id="IPR041246">
    <property type="entry name" value="Bact_MG10"/>
</dbReference>
<dbReference type="InterPro" id="IPR001599">
    <property type="entry name" value="Macroglobln_a2"/>
</dbReference>
<dbReference type="InterPro" id="IPR021868">
    <property type="entry name" value="Alpha_2_Macroglob_MG3"/>
</dbReference>
<dbReference type="EMBL" id="NQJD01000003">
    <property type="protein sequence ID" value="TAA75765.1"/>
    <property type="molecule type" value="Genomic_DNA"/>
</dbReference>
<dbReference type="SMART" id="SM01360">
    <property type="entry name" value="A2M"/>
    <property type="match status" value="1"/>
</dbReference>
<proteinExistence type="inferred from homology"/>
<evidence type="ECO:0000256" key="1">
    <source>
        <dbReference type="ARBA" id="ARBA00010556"/>
    </source>
</evidence>
<dbReference type="Pfam" id="PF07703">
    <property type="entry name" value="A2M_BRD"/>
    <property type="match status" value="1"/>
</dbReference>
<name>A0A521G419_9BACT</name>
<evidence type="ECO:0000256" key="2">
    <source>
        <dbReference type="ARBA" id="ARBA00022729"/>
    </source>
</evidence>
<feature type="domain" description="Alpha-2-macroglobulin bait region" evidence="4">
    <location>
        <begin position="879"/>
        <end position="1022"/>
    </location>
</feature>
<dbReference type="Pfam" id="PF17973">
    <property type="entry name" value="bMG10"/>
    <property type="match status" value="1"/>
</dbReference>
<evidence type="ECO:0000313" key="6">
    <source>
        <dbReference type="EMBL" id="TAA75765.1"/>
    </source>
</evidence>
<dbReference type="Pfam" id="PF21142">
    <property type="entry name" value="A2M_bMG2"/>
    <property type="match status" value="1"/>
</dbReference>
<dbReference type="Gene3D" id="1.50.10.20">
    <property type="match status" value="1"/>
</dbReference>
<gene>
    <name evidence="6" type="ORF">CDV28_1034</name>
</gene>
<accession>A0A521G419</accession>
<dbReference type="PANTHER" id="PTHR40094">
    <property type="entry name" value="ALPHA-2-MACROGLOBULIN HOMOLOG"/>
    <property type="match status" value="1"/>
</dbReference>
<organism evidence="6 7">
    <name type="scientific">Candidatus Electronema aureum</name>
    <dbReference type="NCBI Taxonomy" id="2005002"/>
    <lineage>
        <taxon>Bacteria</taxon>
        <taxon>Pseudomonadati</taxon>
        <taxon>Thermodesulfobacteriota</taxon>
        <taxon>Desulfobulbia</taxon>
        <taxon>Desulfobulbales</taxon>
        <taxon>Desulfobulbaceae</taxon>
        <taxon>Candidatus Electronema</taxon>
    </lineage>
</organism>
<dbReference type="InterPro" id="IPR011625">
    <property type="entry name" value="A2M_N_BRD"/>
</dbReference>
<dbReference type="InterPro" id="IPR049120">
    <property type="entry name" value="A2M_bMG2"/>
</dbReference>
<evidence type="ECO:0000256" key="3">
    <source>
        <dbReference type="SAM" id="SignalP"/>
    </source>
</evidence>
<dbReference type="Pfam" id="PF01835">
    <property type="entry name" value="MG2"/>
    <property type="match status" value="1"/>
</dbReference>
<dbReference type="Pfam" id="PF00207">
    <property type="entry name" value="A2M"/>
    <property type="match status" value="1"/>
</dbReference>
<dbReference type="SMART" id="SM01419">
    <property type="entry name" value="Thiol-ester_cl"/>
    <property type="match status" value="1"/>
</dbReference>
<dbReference type="GO" id="GO:0004866">
    <property type="term" value="F:endopeptidase inhibitor activity"/>
    <property type="evidence" value="ECO:0007669"/>
    <property type="project" value="InterPro"/>
</dbReference>
<evidence type="ECO:0008006" key="8">
    <source>
        <dbReference type="Google" id="ProtNLM"/>
    </source>
</evidence>
<dbReference type="Gene3D" id="2.60.40.1930">
    <property type="match status" value="1"/>
</dbReference>
<keyword evidence="2 3" id="KW-0732">Signal</keyword>
<dbReference type="Pfam" id="PF11974">
    <property type="entry name" value="bMG3"/>
    <property type="match status" value="1"/>
</dbReference>
<dbReference type="InterPro" id="IPR041462">
    <property type="entry name" value="Bact_A2M_MG6"/>
</dbReference>
<dbReference type="InterPro" id="IPR047565">
    <property type="entry name" value="Alpha-macroglob_thiol-ester_cl"/>
</dbReference>
<dbReference type="InterPro" id="IPR002890">
    <property type="entry name" value="MG2"/>
</dbReference>
<feature type="domain" description="Alpha-2-macroglobulin" evidence="5">
    <location>
        <begin position="1083"/>
        <end position="1171"/>
    </location>
</feature>
<dbReference type="InterPro" id="IPR051802">
    <property type="entry name" value="YfhM-like"/>
</dbReference>
<dbReference type="PIRSF" id="PIRSF038980">
    <property type="entry name" value="A2M_bac"/>
    <property type="match status" value="1"/>
</dbReference>
<dbReference type="InterPro" id="IPR026284">
    <property type="entry name" value="A2MG_proteobact"/>
</dbReference>
<keyword evidence="7" id="KW-1185">Reference proteome</keyword>
<dbReference type="CDD" id="cd02891">
    <property type="entry name" value="A2M_like"/>
    <property type="match status" value="1"/>
</dbReference>
<dbReference type="Pfam" id="PF17962">
    <property type="entry name" value="bMG6"/>
    <property type="match status" value="1"/>
</dbReference>
<comment type="similarity">
    <text evidence="1">Belongs to the protease inhibitor I39 (alpha-2-macroglobulin) family. Bacterial alpha-2-macroglobulin subfamily.</text>
</comment>
<protein>
    <recommendedName>
        <fullName evidence="8">Alpha-2-macroglobulin</fullName>
    </recommendedName>
</protein>
<reference evidence="6" key="1">
    <citation type="submission" date="2017-07" db="EMBL/GenBank/DDBJ databases">
        <title>The cable genome - Insights into the physiology and evolution of filamentous bacteria capable of sulfide oxidation via long distance electron transfer.</title>
        <authorList>
            <person name="Thorup C."/>
            <person name="Bjerg J.T."/>
            <person name="Schreiber L."/>
            <person name="Nielsen L.P."/>
            <person name="Kjeldsen K.U."/>
            <person name="Boesen T."/>
            <person name="Boggild A."/>
            <person name="Meysman F."/>
            <person name="Geelhoed J."/>
            <person name="Schramm A."/>
        </authorList>
    </citation>
    <scope>NUCLEOTIDE SEQUENCE [LARGE SCALE GENOMIC DNA]</scope>
    <source>
        <strain evidence="6">GS</strain>
    </source>
</reference>
<dbReference type="PANTHER" id="PTHR40094:SF1">
    <property type="entry name" value="UBIQUITIN DOMAIN-CONTAINING PROTEIN"/>
    <property type="match status" value="1"/>
</dbReference>
<evidence type="ECO:0000259" key="4">
    <source>
        <dbReference type="SMART" id="SM01359"/>
    </source>
</evidence>
<dbReference type="InterPro" id="IPR008930">
    <property type="entry name" value="Terpenoid_cyclase/PrenylTrfase"/>
</dbReference>
<evidence type="ECO:0000259" key="5">
    <source>
        <dbReference type="SMART" id="SM01360"/>
    </source>
</evidence>
<feature type="chain" id="PRO_5021696734" description="Alpha-2-macroglobulin" evidence="3">
    <location>
        <begin position="23"/>
        <end position="1780"/>
    </location>
</feature>
<sequence>MKAVVLSAVFLLLCLFSSLAAADEYTLQYLEQEAQQFAAGYVASDNKPPKPDEAAVLLHAAEILTAATKIEDCTIAATLCKNAAALSGGKPTAAFWRVAAQAEACAGKWPEASRNGWLAYLAAADAPAAQREALALVGKALENRTTVDANWTPAAISVYELLAKLGDSEGAKQQHEARLAALRQKELEDKTLKVQRSDAETDSSQPQLCLSFNEHLPNPDEIHYSDYVQTTPTISSDFHVEDSKLCIGGAAYGTSYSVTVRSGLKVKERTLPESVILTIETEHRKPALWFNQSDYILADRSNRGIGLNTVNVDKVRLQLFRIHERNILGEFVREHFRNKLEGYQLETIEETVGEQVWKGSTEITPEQDKIMTSSIVLPQDVLAIAPGLYVLVAEQHADDEEDESRWEGKASQWIVVTDIGLTTYQGSDGLTVAARSLDTALPIAGVEIGLYAKNNTPLATLTTDEKGLVRFAPGLLQGKGGQTAVHLMSMNSKHGFTFLQLEQAPFDLSDRGVSGRTAPGPLDAYIYTERGIYRPGETVHLAAIVRDRIARSAVAPPMTLRVSGPDGKVLIERLLQSDPAGGYSETINLANAARSGNWTAVLYADVEDKPVGQTTFQVKSFKPPRLEVRLEPNGVIDEQNKAELTVQADYFYGSPGSELSVKAKMQLEYDPHPFTDFAEFYFGKDQEKPGIAEIELEEITTDAKGHGLLSLILEGQQNATLQPLKAVISADVLDIDGRAVSATASLPVRHLKEYLGVKPGFTDLHIPEQSEAKFEVIALNDKGLPQEQGETNWRLVREDIDYQWFHKDGEWAYERIVRDQEEQRGQLTLDKAGPQPISVPAGQGQYRLELLTKDKVLLSTLRFTAGEQRVGESDTPDSVKVVLDRQDYKVGDTAKLTLTAPYLGQASLVLANTTVNGVRNFALTGKEQTIDIPVEDGWGAGVYALLTVYRPGKEEKKGADRAVGLIWLPVNSAPQRLEVTVTAPEQVRPRQVLQVPISVKGAEAGSEIRLTLAAVDEGVLQLTNFVSPDPVAWFFAKQQLGLDLRDMYGQLIIPPDSKPLTLRSGAGEDGLRGAPQSNVKVVSLFSGVVKAEQDGIATVPLNIPDFNGKLRLMAVAWSKEKTGASSRALRVNDPVVISPSLPRYLADGDQSSIQLLLENIDGPAGDYQIAWQAEGAVTMASSTVTAELQPGKRQSLSFPVTASGIGSGKLHLSVTGPESYSYAGDFDLNVRGKYLPTLTRSYSKMEPSAVISLNQAVLNGLYPATAKVDLSISSAPNVDVAGLLGELDRYPHGCLEQLTSRAMPLLYANQLAERFSYPVDKKLPMRVQETIELILQKQLGEGSFGLWSDTSDPEPWLSAYAMDFLGRAQEKGFAVPDYFYKKGLDWLTNEVKNSGSEDKHIEALAYAHWVLARAGQARHEDARYLFDTKFDSIGSPLAQAQLAGTLSLLGDHDRAVKGLSTALRKADTEAASWWSYGSRLRDVASIVSILGDTGLKQIDPAAAWQELVGLLSKRKYMSTQEQAALIMAALTLDKGQALDIEVTDSSAPQPKPEEKSRPSFLGRFLSAFSDTPKEEAKPAETKTSFFSLNRSGDALLTHPVTLRNKGNIAVWVVTTVQGSPINEPAPVENGFAVRRSWYNTAGESLSLDKVAQGELAVVLVEGEAKEGGNFQSLLIDLLPAGFEIEKPITSTEAASFSWLAELSSSRYTDARDDRFVVAFDTEQLAHIEGNPNVRPFRFAYLVRAVTPGTYAAPPSEIEAMYRPEYRARNKSSAVTVIKKE</sequence>
<evidence type="ECO:0000313" key="7">
    <source>
        <dbReference type="Proteomes" id="UP000316238"/>
    </source>
</evidence>
<dbReference type="Proteomes" id="UP000316238">
    <property type="component" value="Unassembled WGS sequence"/>
</dbReference>
<dbReference type="Pfam" id="PF17972">
    <property type="entry name" value="bMG5"/>
    <property type="match status" value="1"/>
</dbReference>
<dbReference type="SUPFAM" id="SSF48239">
    <property type="entry name" value="Terpenoid cyclases/Protein prenyltransferases"/>
    <property type="match status" value="1"/>
</dbReference>
<feature type="signal peptide" evidence="3">
    <location>
        <begin position="1"/>
        <end position="22"/>
    </location>
</feature>
<dbReference type="InterPro" id="IPR041203">
    <property type="entry name" value="Bact_A2M_MG5"/>
</dbReference>
<comment type="caution">
    <text evidence="6">The sequence shown here is derived from an EMBL/GenBank/DDBJ whole genome shotgun (WGS) entry which is preliminary data.</text>
</comment>